<reference evidence="2" key="1">
    <citation type="submission" date="2018-05" db="EMBL/GenBank/DDBJ databases">
        <title>Draft genome of Mucuna pruriens seed.</title>
        <authorList>
            <person name="Nnadi N.E."/>
            <person name="Vos R."/>
            <person name="Hasami M.H."/>
            <person name="Devisetty U.K."/>
            <person name="Aguiy J.C."/>
        </authorList>
    </citation>
    <scope>NUCLEOTIDE SEQUENCE [LARGE SCALE GENOMIC DNA]</scope>
    <source>
        <strain evidence="2">JCA_2017</strain>
    </source>
</reference>
<dbReference type="PANTHER" id="PTHR35046:SF9">
    <property type="entry name" value="RNA-DIRECTED DNA POLYMERASE"/>
    <property type="match status" value="1"/>
</dbReference>
<feature type="region of interest" description="Disordered" evidence="1">
    <location>
        <begin position="1"/>
        <end position="90"/>
    </location>
</feature>
<feature type="compositionally biased region" description="Basic and acidic residues" evidence="1">
    <location>
        <begin position="14"/>
        <end position="33"/>
    </location>
</feature>
<dbReference type="AlphaFoldDB" id="A0A371FRA1"/>
<protein>
    <submittedName>
        <fullName evidence="2">Uncharacterized protein</fullName>
    </submittedName>
</protein>
<organism evidence="2 3">
    <name type="scientific">Mucuna pruriens</name>
    <name type="common">Velvet bean</name>
    <name type="synonym">Dolichos pruriens</name>
    <dbReference type="NCBI Taxonomy" id="157652"/>
    <lineage>
        <taxon>Eukaryota</taxon>
        <taxon>Viridiplantae</taxon>
        <taxon>Streptophyta</taxon>
        <taxon>Embryophyta</taxon>
        <taxon>Tracheophyta</taxon>
        <taxon>Spermatophyta</taxon>
        <taxon>Magnoliopsida</taxon>
        <taxon>eudicotyledons</taxon>
        <taxon>Gunneridae</taxon>
        <taxon>Pentapetalae</taxon>
        <taxon>rosids</taxon>
        <taxon>fabids</taxon>
        <taxon>Fabales</taxon>
        <taxon>Fabaceae</taxon>
        <taxon>Papilionoideae</taxon>
        <taxon>50 kb inversion clade</taxon>
        <taxon>NPAAA clade</taxon>
        <taxon>indigoferoid/millettioid clade</taxon>
        <taxon>Phaseoleae</taxon>
        <taxon>Mucuna</taxon>
    </lineage>
</organism>
<feature type="non-terminal residue" evidence="2">
    <location>
        <position position="1"/>
    </location>
</feature>
<proteinExistence type="predicted"/>
<dbReference type="PANTHER" id="PTHR35046">
    <property type="entry name" value="ZINC KNUCKLE (CCHC-TYPE) FAMILY PROTEIN"/>
    <property type="match status" value="1"/>
</dbReference>
<evidence type="ECO:0000313" key="2">
    <source>
        <dbReference type="EMBL" id="RDX80710.1"/>
    </source>
</evidence>
<dbReference type="OrthoDB" id="1739763at2759"/>
<dbReference type="Proteomes" id="UP000257109">
    <property type="component" value="Unassembled WGS sequence"/>
</dbReference>
<evidence type="ECO:0000256" key="1">
    <source>
        <dbReference type="SAM" id="MobiDB-lite"/>
    </source>
</evidence>
<accession>A0A371FRA1</accession>
<sequence length="162" mass="18338">MIASKKTYPCSSWKGKEREKEGAIKDKSPKKGSEPPPSSIKNLEKGHIASQCPNRRTMALEENDEVESRSSQEETSSSSERESYNDSSQYESDLLMVRRLMSTLVEEETKSQRENIFHSRCFVLRKLFSFIIDGGSNVNVATIRLVEKLALPTLPHPKPYNG</sequence>
<keyword evidence="3" id="KW-1185">Reference proteome</keyword>
<dbReference type="EMBL" id="QJKJ01008132">
    <property type="protein sequence ID" value="RDX80710.1"/>
    <property type="molecule type" value="Genomic_DNA"/>
</dbReference>
<evidence type="ECO:0000313" key="3">
    <source>
        <dbReference type="Proteomes" id="UP000257109"/>
    </source>
</evidence>
<name>A0A371FRA1_MUCPR</name>
<comment type="caution">
    <text evidence="2">The sequence shown here is derived from an EMBL/GenBank/DDBJ whole genome shotgun (WGS) entry which is preliminary data.</text>
</comment>
<gene>
    <name evidence="2" type="ORF">CR513_38708</name>
</gene>